<comment type="similarity">
    <text evidence="1">Belongs to the mTERF family.</text>
</comment>
<reference evidence="4" key="1">
    <citation type="submission" date="2023-07" db="EMBL/GenBank/DDBJ databases">
        <title>A chromosome-level genome assembly of Lolium multiflorum.</title>
        <authorList>
            <person name="Chen Y."/>
            <person name="Copetti D."/>
            <person name="Kolliker R."/>
            <person name="Studer B."/>
        </authorList>
    </citation>
    <scope>NUCLEOTIDE SEQUENCE</scope>
    <source>
        <strain evidence="4">02402/16</strain>
        <tissue evidence="4">Leaf</tissue>
    </source>
</reference>
<accession>A0AAD8W857</accession>
<evidence type="ECO:0000256" key="2">
    <source>
        <dbReference type="ARBA" id="ARBA00022472"/>
    </source>
</evidence>
<dbReference type="Pfam" id="PF02536">
    <property type="entry name" value="mTERF"/>
    <property type="match status" value="1"/>
</dbReference>
<evidence type="ECO:0000313" key="4">
    <source>
        <dbReference type="EMBL" id="KAK1646878.1"/>
    </source>
</evidence>
<dbReference type="SMART" id="SM00733">
    <property type="entry name" value="Mterf"/>
    <property type="match status" value="6"/>
</dbReference>
<name>A0AAD8W857_LOLMU</name>
<protein>
    <submittedName>
        <fullName evidence="4">Uncharacterized protein</fullName>
    </submittedName>
</protein>
<dbReference type="PANTHER" id="PTHR13068:SF93">
    <property type="entry name" value="OS05G0403600 PROTEIN"/>
    <property type="match status" value="1"/>
</dbReference>
<keyword evidence="3" id="KW-0809">Transit peptide</keyword>
<dbReference type="InterPro" id="IPR038538">
    <property type="entry name" value="MTERF_sf"/>
</dbReference>
<dbReference type="Gene3D" id="1.25.70.10">
    <property type="entry name" value="Transcription termination factor 3, mitochondrial"/>
    <property type="match status" value="2"/>
</dbReference>
<sequence>MFASFCRRRLLLRKIPGEGTNLLQSIHGAHSSYSSTAVSRAPSSELCPATVSYLISCGLSPAAAATTATSQRVRIVSRDKADAVCALLRDYGFADADIVRTVRSAPSILVADPERILRPKLDFFASLRFEPRKLATAPCLLVHSLEKNIIPSIQFIRGIVGSDDQLRRGFSRVPWALAVDVDRSMRPAVEALRRCGLDDAAISKLLVIQMGVLMTSPDRISEIFQELKAVGMCTSDSRFLYCFSAMCSLKSGAWRRKLAFFQSFGLSEGEVIKAFKTQPMLFLSSDETIKKKLRFLLDEVKLGVSDVIAQPVILAYSLENCILPRCAVLSVLMKEGKIRRDIKLLPALLGNSTVFSTRYVLKHADDVPDVVKAYEGSVRYKSNSDFSSFELVL</sequence>
<dbReference type="AlphaFoldDB" id="A0AAD8W857"/>
<evidence type="ECO:0000313" key="5">
    <source>
        <dbReference type="Proteomes" id="UP001231189"/>
    </source>
</evidence>
<comment type="caution">
    <text evidence="4">The sequence shown here is derived from an EMBL/GenBank/DDBJ whole genome shotgun (WGS) entry which is preliminary data.</text>
</comment>
<dbReference type="GO" id="GO:0006353">
    <property type="term" value="P:DNA-templated transcription termination"/>
    <property type="evidence" value="ECO:0007669"/>
    <property type="project" value="UniProtKB-KW"/>
</dbReference>
<organism evidence="4 5">
    <name type="scientific">Lolium multiflorum</name>
    <name type="common">Italian ryegrass</name>
    <name type="synonym">Lolium perenne subsp. multiflorum</name>
    <dbReference type="NCBI Taxonomy" id="4521"/>
    <lineage>
        <taxon>Eukaryota</taxon>
        <taxon>Viridiplantae</taxon>
        <taxon>Streptophyta</taxon>
        <taxon>Embryophyta</taxon>
        <taxon>Tracheophyta</taxon>
        <taxon>Spermatophyta</taxon>
        <taxon>Magnoliopsida</taxon>
        <taxon>Liliopsida</taxon>
        <taxon>Poales</taxon>
        <taxon>Poaceae</taxon>
        <taxon>BOP clade</taxon>
        <taxon>Pooideae</taxon>
        <taxon>Poodae</taxon>
        <taxon>Poeae</taxon>
        <taxon>Poeae Chloroplast Group 2 (Poeae type)</taxon>
        <taxon>Loliodinae</taxon>
        <taxon>Loliinae</taxon>
        <taxon>Lolium</taxon>
    </lineage>
</organism>
<dbReference type="FunFam" id="1.25.70.10:FF:000001">
    <property type="entry name" value="Mitochondrial transcription termination factor-like"/>
    <property type="match status" value="1"/>
</dbReference>
<keyword evidence="5" id="KW-1185">Reference proteome</keyword>
<keyword evidence="2" id="KW-0805">Transcription regulation</keyword>
<proteinExistence type="inferred from homology"/>
<dbReference type="PANTHER" id="PTHR13068">
    <property type="entry name" value="CGI-12 PROTEIN-RELATED"/>
    <property type="match status" value="1"/>
</dbReference>
<evidence type="ECO:0000256" key="3">
    <source>
        <dbReference type="ARBA" id="ARBA00022946"/>
    </source>
</evidence>
<keyword evidence="2" id="KW-0804">Transcription</keyword>
<dbReference type="EMBL" id="JAUUTY010000004">
    <property type="protein sequence ID" value="KAK1646878.1"/>
    <property type="molecule type" value="Genomic_DNA"/>
</dbReference>
<dbReference type="Proteomes" id="UP001231189">
    <property type="component" value="Unassembled WGS sequence"/>
</dbReference>
<gene>
    <name evidence="4" type="ORF">QYE76_064683</name>
</gene>
<keyword evidence="2" id="KW-0806">Transcription termination</keyword>
<evidence type="ECO:0000256" key="1">
    <source>
        <dbReference type="ARBA" id="ARBA00007692"/>
    </source>
</evidence>
<dbReference type="GO" id="GO:0003676">
    <property type="term" value="F:nucleic acid binding"/>
    <property type="evidence" value="ECO:0007669"/>
    <property type="project" value="InterPro"/>
</dbReference>
<dbReference type="InterPro" id="IPR003690">
    <property type="entry name" value="MTERF"/>
</dbReference>